<gene>
    <name evidence="2" type="ORF">MUY34_03655</name>
</gene>
<dbReference type="Proteomes" id="UP001203687">
    <property type="component" value="Unassembled WGS sequence"/>
</dbReference>
<keyword evidence="3" id="KW-1185">Reference proteome</keyword>
<keyword evidence="1" id="KW-0732">Signal</keyword>
<feature type="signal peptide" evidence="1">
    <location>
        <begin position="1"/>
        <end position="18"/>
    </location>
</feature>
<dbReference type="RefSeq" id="WP_248411966.1">
    <property type="nucleotide sequence ID" value="NZ_JALPQF010000003.1"/>
</dbReference>
<evidence type="ECO:0000256" key="1">
    <source>
        <dbReference type="SAM" id="SignalP"/>
    </source>
</evidence>
<organism evidence="2 3">
    <name type="scientific">Psychroserpens algicola</name>
    <dbReference type="NCBI Taxonomy" id="1719034"/>
    <lineage>
        <taxon>Bacteria</taxon>
        <taxon>Pseudomonadati</taxon>
        <taxon>Bacteroidota</taxon>
        <taxon>Flavobacteriia</taxon>
        <taxon>Flavobacteriales</taxon>
        <taxon>Flavobacteriaceae</taxon>
        <taxon>Psychroserpens</taxon>
    </lineage>
</organism>
<comment type="caution">
    <text evidence="2">The sequence shown here is derived from an EMBL/GenBank/DDBJ whole genome shotgun (WGS) entry which is preliminary data.</text>
</comment>
<dbReference type="Pfam" id="PF13899">
    <property type="entry name" value="Thioredoxin_7"/>
    <property type="match status" value="1"/>
</dbReference>
<dbReference type="Gene3D" id="3.40.30.10">
    <property type="entry name" value="Glutaredoxin"/>
    <property type="match status" value="1"/>
</dbReference>
<accession>A0ABT0H5N4</accession>
<evidence type="ECO:0000313" key="3">
    <source>
        <dbReference type="Proteomes" id="UP001203687"/>
    </source>
</evidence>
<name>A0ABT0H5N4_9FLAO</name>
<dbReference type="SUPFAM" id="SSF52833">
    <property type="entry name" value="Thioredoxin-like"/>
    <property type="match status" value="1"/>
</dbReference>
<dbReference type="InterPro" id="IPR036249">
    <property type="entry name" value="Thioredoxin-like_sf"/>
</dbReference>
<protein>
    <submittedName>
        <fullName evidence="2">Thioredoxin family protein</fullName>
    </submittedName>
</protein>
<reference evidence="2" key="1">
    <citation type="submission" date="2022-04" db="EMBL/GenBank/DDBJ databases">
        <authorList>
            <person name="Ren T."/>
        </authorList>
    </citation>
    <scope>NUCLEOTIDE SEQUENCE</scope>
    <source>
        <strain evidence="2">F63249</strain>
    </source>
</reference>
<dbReference type="EMBL" id="JALPQF010000003">
    <property type="protein sequence ID" value="MCK8479699.1"/>
    <property type="molecule type" value="Genomic_DNA"/>
</dbReference>
<feature type="chain" id="PRO_5047293820" evidence="1">
    <location>
        <begin position="19"/>
        <end position="138"/>
    </location>
</feature>
<evidence type="ECO:0000313" key="2">
    <source>
        <dbReference type="EMBL" id="MCK8479699.1"/>
    </source>
</evidence>
<proteinExistence type="predicted"/>
<sequence length="138" mass="15218">MKKLIVVLVLFVGLQMSAQDQTNWLTDNEIALKQSETQNKPVLAFVTNHQKSEASALLKEAFFNSKGFNKIASKVVLLKIDISNQQTNSARLGIHYTKQTSAPGLALVDKNGKTIGEPLTLIDSENITAFLSFLNEKL</sequence>